<dbReference type="EMBL" id="ARYK01000004">
    <property type="protein sequence ID" value="KCZ92326.1"/>
    <property type="molecule type" value="Genomic_DNA"/>
</dbReference>
<dbReference type="STRING" id="1280950.HJO_09834"/>
<protein>
    <submittedName>
        <fullName evidence="3">ArsC family protein</fullName>
    </submittedName>
</protein>
<dbReference type="PANTHER" id="PTHR30041">
    <property type="entry name" value="ARSENATE REDUCTASE"/>
    <property type="match status" value="1"/>
</dbReference>
<dbReference type="Gene3D" id="3.40.30.10">
    <property type="entry name" value="Glutaredoxin"/>
    <property type="match status" value="1"/>
</dbReference>
<dbReference type="SUPFAM" id="SSF52833">
    <property type="entry name" value="Thioredoxin-like"/>
    <property type="match status" value="1"/>
</dbReference>
<comment type="similarity">
    <text evidence="1 2">Belongs to the ArsC family.</text>
</comment>
<accession>A0A059FP71</accession>
<dbReference type="Pfam" id="PF03960">
    <property type="entry name" value="ArsC"/>
    <property type="match status" value="1"/>
</dbReference>
<name>A0A059FP71_9PROT</name>
<dbReference type="PANTHER" id="PTHR30041:SF8">
    <property type="entry name" value="PROTEIN YFFB"/>
    <property type="match status" value="1"/>
</dbReference>
<dbReference type="eggNOG" id="COG1393">
    <property type="taxonomic scope" value="Bacteria"/>
</dbReference>
<proteinExistence type="inferred from homology"/>
<reference evidence="3 4" key="1">
    <citation type="journal article" date="2014" name="Antonie Van Leeuwenhoek">
        <title>Hyphomonas beringensis sp. nov. and Hyphomonas chukchiensis sp. nov., isolated from surface seawater of the Bering Sea and Chukchi Sea.</title>
        <authorList>
            <person name="Li C."/>
            <person name="Lai Q."/>
            <person name="Li G."/>
            <person name="Dong C."/>
            <person name="Wang J."/>
            <person name="Liao Y."/>
            <person name="Shao Z."/>
        </authorList>
    </citation>
    <scope>NUCLEOTIDE SEQUENCE [LARGE SCALE GENOMIC DNA]</scope>
    <source>
        <strain evidence="3 4">MHS-2</strain>
    </source>
</reference>
<evidence type="ECO:0000313" key="4">
    <source>
        <dbReference type="Proteomes" id="UP000025171"/>
    </source>
</evidence>
<dbReference type="Proteomes" id="UP000025171">
    <property type="component" value="Unassembled WGS sequence"/>
</dbReference>
<organism evidence="3 4">
    <name type="scientific">Hyphomonas johnsonii MHS-2</name>
    <dbReference type="NCBI Taxonomy" id="1280950"/>
    <lineage>
        <taxon>Bacteria</taxon>
        <taxon>Pseudomonadati</taxon>
        <taxon>Pseudomonadota</taxon>
        <taxon>Alphaproteobacteria</taxon>
        <taxon>Hyphomonadales</taxon>
        <taxon>Hyphomonadaceae</taxon>
        <taxon>Hyphomonas</taxon>
    </lineage>
</organism>
<comment type="caution">
    <text evidence="3">The sequence shown here is derived from an EMBL/GenBank/DDBJ whole genome shotgun (WGS) entry which is preliminary data.</text>
</comment>
<keyword evidence="4" id="KW-1185">Reference proteome</keyword>
<gene>
    <name evidence="3" type="ORF">HJO_09834</name>
</gene>
<dbReference type="InterPro" id="IPR006660">
    <property type="entry name" value="Arsenate_reductase-like"/>
</dbReference>
<dbReference type="PATRIC" id="fig|1280950.3.peg.1965"/>
<evidence type="ECO:0000256" key="2">
    <source>
        <dbReference type="PROSITE-ProRule" id="PRU01282"/>
    </source>
</evidence>
<dbReference type="RefSeq" id="WP_035616555.1">
    <property type="nucleotide sequence ID" value="NZ_ARYK01000004.1"/>
</dbReference>
<evidence type="ECO:0000313" key="3">
    <source>
        <dbReference type="EMBL" id="KCZ92326.1"/>
    </source>
</evidence>
<evidence type="ECO:0000256" key="1">
    <source>
        <dbReference type="ARBA" id="ARBA00007198"/>
    </source>
</evidence>
<dbReference type="InterPro" id="IPR036249">
    <property type="entry name" value="Thioredoxin-like_sf"/>
</dbReference>
<dbReference type="AlphaFoldDB" id="A0A059FP71"/>
<dbReference type="PROSITE" id="PS51353">
    <property type="entry name" value="ARSC"/>
    <property type="match status" value="1"/>
</dbReference>
<sequence>MSIPPLTLYGLKNCDTCRKALAALTTAGHDVAFVDIRAEADLPARVPAWLKAVGAEKLVNRRSTTWRGLTTAQQAGALGDGAAALLIANPALIKRPVIDTGADILVGWDKGTEQALKA</sequence>